<feature type="region of interest" description="Disordered" evidence="4">
    <location>
        <begin position="266"/>
        <end position="320"/>
    </location>
</feature>
<proteinExistence type="predicted"/>
<feature type="compositionally biased region" description="Polar residues" evidence="4">
    <location>
        <begin position="300"/>
        <end position="315"/>
    </location>
</feature>
<dbReference type="EMBL" id="LGRX02034241">
    <property type="protein sequence ID" value="KAK3238363.1"/>
    <property type="molecule type" value="Genomic_DNA"/>
</dbReference>
<evidence type="ECO:0000256" key="3">
    <source>
        <dbReference type="ARBA" id="ARBA00022737"/>
    </source>
</evidence>
<dbReference type="Gene3D" id="3.80.10.10">
    <property type="entry name" value="Ribonuclease Inhibitor"/>
    <property type="match status" value="1"/>
</dbReference>
<evidence type="ECO:0000256" key="2">
    <source>
        <dbReference type="ARBA" id="ARBA00022614"/>
    </source>
</evidence>
<dbReference type="SMART" id="SM00364">
    <property type="entry name" value="LRR_BAC"/>
    <property type="match status" value="3"/>
</dbReference>
<comment type="subcellular location">
    <subcellularLocation>
        <location evidence="1">Cytoplasm</location>
        <location evidence="1">Cytoskeleton</location>
        <location evidence="1">Cilium axoneme</location>
    </subcellularLocation>
</comment>
<dbReference type="InterPro" id="IPR035897">
    <property type="entry name" value="Toll_tir_struct_dom_sf"/>
</dbReference>
<keyword evidence="3" id="KW-0677">Repeat</keyword>
<evidence type="ECO:0000256" key="4">
    <source>
        <dbReference type="SAM" id="MobiDB-lite"/>
    </source>
</evidence>
<keyword evidence="2" id="KW-0433">Leucine-rich repeat</keyword>
<dbReference type="PANTHER" id="PTHR48051:SF54">
    <property type="entry name" value="LEUCINE-RICH REPEAT-CONTAINING PROTEIN"/>
    <property type="match status" value="1"/>
</dbReference>
<dbReference type="InterPro" id="IPR050216">
    <property type="entry name" value="LRR_domain-containing"/>
</dbReference>
<dbReference type="SUPFAM" id="SSF52058">
    <property type="entry name" value="L domain-like"/>
    <property type="match status" value="1"/>
</dbReference>
<comment type="caution">
    <text evidence="5">The sequence shown here is derived from an EMBL/GenBank/DDBJ whole genome shotgun (WGS) entry which is preliminary data.</text>
</comment>
<evidence type="ECO:0000313" key="6">
    <source>
        <dbReference type="Proteomes" id="UP001190700"/>
    </source>
</evidence>
<name>A0AAE0BKN2_9CHLO</name>
<organism evidence="5 6">
    <name type="scientific">Cymbomonas tetramitiformis</name>
    <dbReference type="NCBI Taxonomy" id="36881"/>
    <lineage>
        <taxon>Eukaryota</taxon>
        <taxon>Viridiplantae</taxon>
        <taxon>Chlorophyta</taxon>
        <taxon>Pyramimonadophyceae</taxon>
        <taxon>Pyramimonadales</taxon>
        <taxon>Pyramimonadaceae</taxon>
        <taxon>Cymbomonas</taxon>
    </lineage>
</organism>
<feature type="compositionally biased region" description="Basic and acidic residues" evidence="4">
    <location>
        <begin position="278"/>
        <end position="291"/>
    </location>
</feature>
<feature type="region of interest" description="Disordered" evidence="4">
    <location>
        <begin position="1"/>
        <end position="21"/>
    </location>
</feature>
<protein>
    <recommendedName>
        <fullName evidence="7">TIR domain-containing protein</fullName>
    </recommendedName>
</protein>
<sequence length="577" mass="61715">MDPHPLHLVSEAERRDATSAAPNTPPCINAFVSYRRDNYQLATTIISYIESHPQQAVKCFLDLEGGMSGHHFLPALMKQILTSSVFIPIVTLEAIEKLAGLQEPQQLDVTLVEYLIALSGRGEDGSKPGLIVCPIVVGTDCRDHNGLHAYSNLFASERYRELKHRLLDQVATRCVTAARDALAQAGYGEVHICELTVREVWDQLIQSMDCFVLSCAHQDAKAQFQSTAFLNRIAGACIRHPHRNAAQVPALPAPVAASVVGANTANSVGEEPGGDKQASLERPCKAQRTDSRTPIMRLSGMQQHQASTGTDTRALTTPGRVPQHDATMVETNVISSNAETMAGTSRGEVSHGISAGVPASATLTSASSHIGSGGAALGGHSRSEGSGGVPLHPHEARQAVNTRVLQDALSQETEWHELRLEAQMQPDAMPHECTSLRLRGSAQHASDLVRLQGALNDLASKIQRLDVSFNGWGALPEWMGQLTALQHLDVAHNELGALPVLTAAAPGCGGNRLRRTSRVDGAAPASLQHLDVGGNRLGALPEWMGQHTSLQHLDVGATGWVHFSSGSEFGQLTRCST</sequence>
<dbReference type="AlphaFoldDB" id="A0AAE0BKN2"/>
<feature type="compositionally biased region" description="Basic and acidic residues" evidence="4">
    <location>
        <begin position="1"/>
        <end position="17"/>
    </location>
</feature>
<dbReference type="Gene3D" id="3.40.50.10140">
    <property type="entry name" value="Toll/interleukin-1 receptor homology (TIR) domain"/>
    <property type="match status" value="1"/>
</dbReference>
<dbReference type="InterPro" id="IPR032675">
    <property type="entry name" value="LRR_dom_sf"/>
</dbReference>
<dbReference type="SUPFAM" id="SSF52200">
    <property type="entry name" value="Toll/Interleukin receptor TIR domain"/>
    <property type="match status" value="1"/>
</dbReference>
<gene>
    <name evidence="5" type="ORF">CYMTET_51619</name>
</gene>
<evidence type="ECO:0000313" key="5">
    <source>
        <dbReference type="EMBL" id="KAK3238363.1"/>
    </source>
</evidence>
<accession>A0AAE0BKN2</accession>
<dbReference type="GO" id="GO:0005930">
    <property type="term" value="C:axoneme"/>
    <property type="evidence" value="ECO:0007669"/>
    <property type="project" value="UniProtKB-SubCell"/>
</dbReference>
<evidence type="ECO:0000256" key="1">
    <source>
        <dbReference type="ARBA" id="ARBA00004430"/>
    </source>
</evidence>
<keyword evidence="6" id="KW-1185">Reference proteome</keyword>
<dbReference type="PANTHER" id="PTHR48051">
    <property type="match status" value="1"/>
</dbReference>
<reference evidence="5 6" key="1">
    <citation type="journal article" date="2015" name="Genome Biol. Evol.">
        <title>Comparative Genomics of a Bacterivorous Green Alga Reveals Evolutionary Causalities and Consequences of Phago-Mixotrophic Mode of Nutrition.</title>
        <authorList>
            <person name="Burns J.A."/>
            <person name="Paasch A."/>
            <person name="Narechania A."/>
            <person name="Kim E."/>
        </authorList>
    </citation>
    <scope>NUCLEOTIDE SEQUENCE [LARGE SCALE GENOMIC DNA]</scope>
    <source>
        <strain evidence="5 6">PLY_AMNH</strain>
    </source>
</reference>
<dbReference type="Proteomes" id="UP001190700">
    <property type="component" value="Unassembled WGS sequence"/>
</dbReference>
<evidence type="ECO:0008006" key="7">
    <source>
        <dbReference type="Google" id="ProtNLM"/>
    </source>
</evidence>